<evidence type="ECO:0000313" key="6">
    <source>
        <dbReference type="EMBL" id="KAH0561378.1"/>
    </source>
</evidence>
<protein>
    <recommendedName>
        <fullName evidence="2 5">Protein-tyrosine sulfotransferase</fullName>
        <ecNumber evidence="2 5">2.8.2.20</ecNumber>
    </recommendedName>
</protein>
<reference evidence="6 7" key="1">
    <citation type="journal article" date="2021" name="J. Hered.">
        <title>A chromosome-level genome assembly of the parasitoid wasp, Cotesia glomerata (Hymenoptera: Braconidae).</title>
        <authorList>
            <person name="Pinto B.J."/>
            <person name="Weis J.J."/>
            <person name="Gamble T."/>
            <person name="Ode P.J."/>
            <person name="Paul R."/>
            <person name="Zaspel J.M."/>
        </authorList>
    </citation>
    <scope>NUCLEOTIDE SEQUENCE [LARGE SCALE GENOMIC DNA]</scope>
    <source>
        <strain evidence="6">CgM1</strain>
    </source>
</reference>
<dbReference type="Proteomes" id="UP000826195">
    <property type="component" value="Unassembled WGS sequence"/>
</dbReference>
<evidence type="ECO:0000256" key="5">
    <source>
        <dbReference type="RuleBase" id="RU365018"/>
    </source>
</evidence>
<dbReference type="InterPro" id="IPR027417">
    <property type="entry name" value="P-loop_NTPase"/>
</dbReference>
<feature type="non-terminal residue" evidence="6">
    <location>
        <position position="252"/>
    </location>
</feature>
<evidence type="ECO:0000256" key="3">
    <source>
        <dbReference type="ARBA" id="ARBA00022679"/>
    </source>
</evidence>
<comment type="catalytic activity">
    <reaction evidence="4 5">
        <text>L-tyrosyl-[protein] + 3'-phosphoadenylyl sulfate = O-sulfo-L-tyrosine-[protein] + adenosine 3',5'-bisphosphate + H(+)</text>
        <dbReference type="Rhea" id="RHEA:16801"/>
        <dbReference type="Rhea" id="RHEA-COMP:10136"/>
        <dbReference type="Rhea" id="RHEA-COMP:11688"/>
        <dbReference type="ChEBI" id="CHEBI:15378"/>
        <dbReference type="ChEBI" id="CHEBI:46858"/>
        <dbReference type="ChEBI" id="CHEBI:58339"/>
        <dbReference type="ChEBI" id="CHEBI:58343"/>
        <dbReference type="ChEBI" id="CHEBI:65286"/>
        <dbReference type="EC" id="2.8.2.20"/>
    </reaction>
</comment>
<organism evidence="6 7">
    <name type="scientific">Cotesia glomerata</name>
    <name type="common">Lepidopteran parasitic wasp</name>
    <name type="synonym">Apanteles glomeratus</name>
    <dbReference type="NCBI Taxonomy" id="32391"/>
    <lineage>
        <taxon>Eukaryota</taxon>
        <taxon>Metazoa</taxon>
        <taxon>Ecdysozoa</taxon>
        <taxon>Arthropoda</taxon>
        <taxon>Hexapoda</taxon>
        <taxon>Insecta</taxon>
        <taxon>Pterygota</taxon>
        <taxon>Neoptera</taxon>
        <taxon>Endopterygota</taxon>
        <taxon>Hymenoptera</taxon>
        <taxon>Apocrita</taxon>
        <taxon>Ichneumonoidea</taxon>
        <taxon>Braconidae</taxon>
        <taxon>Microgastrinae</taxon>
        <taxon>Cotesia</taxon>
    </lineage>
</organism>
<dbReference type="GO" id="GO:0008476">
    <property type="term" value="F:protein-tyrosine sulfotransferase activity"/>
    <property type="evidence" value="ECO:0007669"/>
    <property type="project" value="UniProtKB-EC"/>
</dbReference>
<dbReference type="EMBL" id="JAHXZJ010000374">
    <property type="protein sequence ID" value="KAH0561378.1"/>
    <property type="molecule type" value="Genomic_DNA"/>
</dbReference>
<dbReference type="PANTHER" id="PTHR12788:SF10">
    <property type="entry name" value="PROTEIN-TYROSINE SULFOTRANSFERASE"/>
    <property type="match status" value="1"/>
</dbReference>
<dbReference type="AlphaFoldDB" id="A0AAV7IXH5"/>
<proteinExistence type="inferred from homology"/>
<evidence type="ECO:0000313" key="7">
    <source>
        <dbReference type="Proteomes" id="UP000826195"/>
    </source>
</evidence>
<comment type="function">
    <text evidence="5">Catalyzes the O-sulfation of tyrosine residues within acidic motifs of polypeptides, using 3'-phosphoadenylyl sulfate (PAPS) as cosubstrate.</text>
</comment>
<dbReference type="PANTHER" id="PTHR12788">
    <property type="entry name" value="PROTEIN-TYROSINE SULFOTRANSFERASE 2"/>
    <property type="match status" value="1"/>
</dbReference>
<accession>A0AAV7IXH5</accession>
<sequence length="252" mass="28740">MSFERRRVVKMQNVIVAIVTRHAIVRNNEPVVSVYITYIEEMLDGNLQALMCSTYASGIKLTSRRKSTLKIVIECRTAYYQYSHECEKISKRINVNLVRDTSVFLGKFVIGELDKKTYTYDRNMPLIFIGGVPRSGTTLMRAMLDAHPDVRCGQETRVIPRILQMGSHWLRSERENVRLSEAGISKEVLDSAIAAFSLEIIARHGEPAPRLCNKDPLTLKMGSYILELFPNAKFLFMVRDGRATVHSIISRK</sequence>
<dbReference type="GO" id="GO:0005794">
    <property type="term" value="C:Golgi apparatus"/>
    <property type="evidence" value="ECO:0007669"/>
    <property type="project" value="TreeGrafter"/>
</dbReference>
<keyword evidence="7" id="KW-1185">Reference proteome</keyword>
<evidence type="ECO:0000256" key="2">
    <source>
        <dbReference type="ARBA" id="ARBA00013262"/>
    </source>
</evidence>
<name>A0AAV7IXH5_COTGL</name>
<dbReference type="SUPFAM" id="SSF52540">
    <property type="entry name" value="P-loop containing nucleoside triphosphate hydrolases"/>
    <property type="match status" value="1"/>
</dbReference>
<dbReference type="EC" id="2.8.2.20" evidence="2 5"/>
<dbReference type="Gene3D" id="3.40.50.300">
    <property type="entry name" value="P-loop containing nucleotide triphosphate hydrolases"/>
    <property type="match status" value="1"/>
</dbReference>
<comment type="similarity">
    <text evidence="1 5">Belongs to the protein sulfotransferase family.</text>
</comment>
<dbReference type="Pfam" id="PF13469">
    <property type="entry name" value="Sulfotransfer_3"/>
    <property type="match status" value="1"/>
</dbReference>
<comment type="caution">
    <text evidence="6">The sequence shown here is derived from an EMBL/GenBank/DDBJ whole genome shotgun (WGS) entry which is preliminary data.</text>
</comment>
<dbReference type="InterPro" id="IPR026634">
    <property type="entry name" value="TPST-like"/>
</dbReference>
<evidence type="ECO:0000256" key="4">
    <source>
        <dbReference type="ARBA" id="ARBA00048460"/>
    </source>
</evidence>
<evidence type="ECO:0000256" key="1">
    <source>
        <dbReference type="ARBA" id="ARBA00009988"/>
    </source>
</evidence>
<keyword evidence="3 5" id="KW-0808">Transferase</keyword>
<gene>
    <name evidence="6" type="ORF">KQX54_016486</name>
</gene>